<dbReference type="AlphaFoldDB" id="C4V2Q4"/>
<dbReference type="RefSeq" id="WP_006689533.1">
    <property type="nucleotide sequence ID" value="NZ_GG694006.1"/>
</dbReference>
<reference evidence="2 3" key="1">
    <citation type="submission" date="2009-04" db="EMBL/GenBank/DDBJ databases">
        <authorList>
            <person name="Qin X."/>
            <person name="Bachman B."/>
            <person name="Battles P."/>
            <person name="Bell A."/>
            <person name="Bess C."/>
            <person name="Bickham C."/>
            <person name="Chaboub L."/>
            <person name="Chen D."/>
            <person name="Coyle M."/>
            <person name="Deiros D.R."/>
            <person name="Dinh H."/>
            <person name="Forbes L."/>
            <person name="Fowler G."/>
            <person name="Francisco L."/>
            <person name="Fu Q."/>
            <person name="Gubbala S."/>
            <person name="Hale W."/>
            <person name="Han Y."/>
            <person name="Hemphill L."/>
            <person name="Highlander S.K."/>
            <person name="Hirani K."/>
            <person name="Hogues M."/>
            <person name="Jackson L."/>
            <person name="Jakkamsetti A."/>
            <person name="Javaid M."/>
            <person name="Jiang H."/>
            <person name="Korchina V."/>
            <person name="Kovar C."/>
            <person name="Lara F."/>
            <person name="Lee S."/>
            <person name="Mata R."/>
            <person name="Mathew T."/>
            <person name="Moen C."/>
            <person name="Morales K."/>
            <person name="Munidasa M."/>
            <person name="Nazareth L."/>
            <person name="Ngo R."/>
            <person name="Nguyen L."/>
            <person name="Okwuonu G."/>
            <person name="Ongeri F."/>
            <person name="Patil S."/>
            <person name="Petrosino J."/>
            <person name="Pham C."/>
            <person name="Pham P."/>
            <person name="Pu L.-L."/>
            <person name="Puazo M."/>
            <person name="Raj R."/>
            <person name="Reid J."/>
            <person name="Rouhana J."/>
            <person name="Saada N."/>
            <person name="Shang Y."/>
            <person name="Simmons D."/>
            <person name="Thornton R."/>
            <person name="Warren J."/>
            <person name="Weissenberger G."/>
            <person name="Zhang J."/>
            <person name="Zhang L."/>
            <person name="Zhou C."/>
            <person name="Zhu D."/>
            <person name="Muzny D."/>
            <person name="Worley K."/>
            <person name="Gibbs R."/>
        </authorList>
    </citation>
    <scope>NUCLEOTIDE SEQUENCE [LARGE SCALE GENOMIC DNA]</scope>
    <source>
        <strain evidence="2 3">ATCC 43531</strain>
    </source>
</reference>
<sequence length="71" mass="7955">MQKSAHIYDDILHRTRPISKKHPPMSRHDRAGQFAPFAALTGLHAAAAHVEEHNAARYEGSPRLDNTTKDN</sequence>
<keyword evidence="3" id="KW-1185">Reference proteome</keyword>
<gene>
    <name evidence="2" type="ORF">HMPREF0908_0798</name>
</gene>
<feature type="region of interest" description="Disordered" evidence="1">
    <location>
        <begin position="1"/>
        <end position="29"/>
    </location>
</feature>
<evidence type="ECO:0000313" key="2">
    <source>
        <dbReference type="EMBL" id="EEQ49068.1"/>
    </source>
</evidence>
<proteinExistence type="predicted"/>
<evidence type="ECO:0000256" key="1">
    <source>
        <dbReference type="SAM" id="MobiDB-lite"/>
    </source>
</evidence>
<dbReference type="HOGENOM" id="CLU_201633_0_0_9"/>
<protein>
    <submittedName>
        <fullName evidence="2">Uncharacterized protein</fullName>
    </submittedName>
</protein>
<name>C4V2Q4_9FIRM</name>
<dbReference type="Proteomes" id="UP000005309">
    <property type="component" value="Unassembled WGS sequence"/>
</dbReference>
<feature type="compositionally biased region" description="Basic and acidic residues" evidence="1">
    <location>
        <begin position="1"/>
        <end position="13"/>
    </location>
</feature>
<organism evidence="2 3">
    <name type="scientific">Selenomonas flueggei ATCC 43531</name>
    <dbReference type="NCBI Taxonomy" id="638302"/>
    <lineage>
        <taxon>Bacteria</taxon>
        <taxon>Bacillati</taxon>
        <taxon>Bacillota</taxon>
        <taxon>Negativicutes</taxon>
        <taxon>Selenomonadales</taxon>
        <taxon>Selenomonadaceae</taxon>
        <taxon>Selenomonas</taxon>
    </lineage>
</organism>
<evidence type="ECO:0000313" key="3">
    <source>
        <dbReference type="Proteomes" id="UP000005309"/>
    </source>
</evidence>
<dbReference type="OrthoDB" id="361760at2"/>
<comment type="caution">
    <text evidence="2">The sequence shown here is derived from an EMBL/GenBank/DDBJ whole genome shotgun (WGS) entry which is preliminary data.</text>
</comment>
<dbReference type="EMBL" id="ACLA01000010">
    <property type="protein sequence ID" value="EEQ49068.1"/>
    <property type="molecule type" value="Genomic_DNA"/>
</dbReference>
<dbReference type="STRING" id="638302.HMPREF0908_0798"/>
<accession>C4V2Q4</accession>
<feature type="compositionally biased region" description="Basic residues" evidence="1">
    <location>
        <begin position="14"/>
        <end position="25"/>
    </location>
</feature>